<dbReference type="EMBL" id="JBBJCI010000372">
    <property type="protein sequence ID" value="KAK7231919.1"/>
    <property type="molecule type" value="Genomic_DNA"/>
</dbReference>
<accession>A0ABR1FJ99</accession>
<sequence length="179" mass="20123">MIERRFALLLAAALSVAGVDGACWEHGQDECPCQWNYQYGYCEETCSGLSEEECSDACEWVDSSQNCQTACSEYTEDWACDGSYCSWSYEDGVCETSCSSLGEDACDAEPMCEFIDSWDSCQTACSLFQEEWECRDDYCSWSYEDGVCEAGCEAKYGDEDECGEHPCRNQIFNPTSMWA</sequence>
<name>A0ABR1FJ99_AURAN</name>
<evidence type="ECO:0000256" key="1">
    <source>
        <dbReference type="SAM" id="SignalP"/>
    </source>
</evidence>
<proteinExistence type="predicted"/>
<reference evidence="2 3" key="1">
    <citation type="submission" date="2024-03" db="EMBL/GenBank/DDBJ databases">
        <title>Aureococcus anophagefferens CCMP1851 and Kratosvirus quantuckense: Draft genome of a second virus-susceptible host strain in the model system.</title>
        <authorList>
            <person name="Chase E."/>
            <person name="Truchon A.R."/>
            <person name="Schepens W."/>
            <person name="Wilhelm S.W."/>
        </authorList>
    </citation>
    <scope>NUCLEOTIDE SEQUENCE [LARGE SCALE GENOMIC DNA]</scope>
    <source>
        <strain evidence="2 3">CCMP1851</strain>
    </source>
</reference>
<comment type="caution">
    <text evidence="2">The sequence shown here is derived from an EMBL/GenBank/DDBJ whole genome shotgun (WGS) entry which is preliminary data.</text>
</comment>
<evidence type="ECO:0000313" key="2">
    <source>
        <dbReference type="EMBL" id="KAK7231919.1"/>
    </source>
</evidence>
<feature type="signal peptide" evidence="1">
    <location>
        <begin position="1"/>
        <end position="21"/>
    </location>
</feature>
<organism evidence="2 3">
    <name type="scientific">Aureococcus anophagefferens</name>
    <name type="common">Harmful bloom alga</name>
    <dbReference type="NCBI Taxonomy" id="44056"/>
    <lineage>
        <taxon>Eukaryota</taxon>
        <taxon>Sar</taxon>
        <taxon>Stramenopiles</taxon>
        <taxon>Ochrophyta</taxon>
        <taxon>Pelagophyceae</taxon>
        <taxon>Pelagomonadales</taxon>
        <taxon>Pelagomonadaceae</taxon>
        <taxon>Aureococcus</taxon>
    </lineage>
</organism>
<feature type="chain" id="PRO_5045954901" evidence="1">
    <location>
        <begin position="22"/>
        <end position="179"/>
    </location>
</feature>
<evidence type="ECO:0000313" key="3">
    <source>
        <dbReference type="Proteomes" id="UP001363151"/>
    </source>
</evidence>
<dbReference type="Proteomes" id="UP001363151">
    <property type="component" value="Unassembled WGS sequence"/>
</dbReference>
<keyword evidence="1" id="KW-0732">Signal</keyword>
<keyword evidence="3" id="KW-1185">Reference proteome</keyword>
<gene>
    <name evidence="2" type="ORF">SO694_00083015</name>
</gene>
<protein>
    <submittedName>
        <fullName evidence="2">Uncharacterized protein</fullName>
    </submittedName>
</protein>